<dbReference type="InterPro" id="IPR033884">
    <property type="entry name" value="C2_Calpain"/>
</dbReference>
<dbReference type="SMART" id="SM00239">
    <property type="entry name" value="C2"/>
    <property type="match status" value="1"/>
</dbReference>
<reference evidence="2 3" key="1">
    <citation type="submission" date="2024-04" db="EMBL/GenBank/DDBJ databases">
        <authorList>
            <person name="Waldvogel A.-M."/>
            <person name="Schoenle A."/>
        </authorList>
    </citation>
    <scope>NUCLEOTIDE SEQUENCE [LARGE SCALE GENOMIC DNA]</scope>
</reference>
<accession>A0AAV2IZG1</accession>
<dbReference type="AlphaFoldDB" id="A0AAV2IZG1"/>
<dbReference type="InterPro" id="IPR000008">
    <property type="entry name" value="C2_dom"/>
</dbReference>
<evidence type="ECO:0000313" key="3">
    <source>
        <dbReference type="Proteomes" id="UP001497482"/>
    </source>
</evidence>
<gene>
    <name evidence="2" type="ORF">KC01_LOCUS1553</name>
</gene>
<keyword evidence="3" id="KW-1185">Reference proteome</keyword>
<dbReference type="CDD" id="cd04046">
    <property type="entry name" value="C2_Calpain"/>
    <property type="match status" value="1"/>
</dbReference>
<dbReference type="PROSITE" id="PS50004">
    <property type="entry name" value="C2"/>
    <property type="match status" value="1"/>
</dbReference>
<evidence type="ECO:0000259" key="1">
    <source>
        <dbReference type="PROSITE" id="PS50004"/>
    </source>
</evidence>
<name>A0AAV2IZG1_KNICA</name>
<dbReference type="InterPro" id="IPR035892">
    <property type="entry name" value="C2_domain_sf"/>
</dbReference>
<dbReference type="Gene3D" id="2.60.40.150">
    <property type="entry name" value="C2 domain"/>
    <property type="match status" value="1"/>
</dbReference>
<dbReference type="FunFam" id="2.60.40.150:FF:000173">
    <property type="entry name" value="Calpain 5b"/>
    <property type="match status" value="1"/>
</dbReference>
<dbReference type="Pfam" id="PF00168">
    <property type="entry name" value="C2"/>
    <property type="match status" value="1"/>
</dbReference>
<protein>
    <recommendedName>
        <fullName evidence="1">C2 domain-containing protein</fullName>
    </recommendedName>
</protein>
<organism evidence="2 3">
    <name type="scientific">Knipowitschia caucasica</name>
    <name type="common">Caucasian dwarf goby</name>
    <name type="synonym">Pomatoschistus caucasicus</name>
    <dbReference type="NCBI Taxonomy" id="637954"/>
    <lineage>
        <taxon>Eukaryota</taxon>
        <taxon>Metazoa</taxon>
        <taxon>Chordata</taxon>
        <taxon>Craniata</taxon>
        <taxon>Vertebrata</taxon>
        <taxon>Euteleostomi</taxon>
        <taxon>Actinopterygii</taxon>
        <taxon>Neopterygii</taxon>
        <taxon>Teleostei</taxon>
        <taxon>Neoteleostei</taxon>
        <taxon>Acanthomorphata</taxon>
        <taxon>Gobiaria</taxon>
        <taxon>Gobiiformes</taxon>
        <taxon>Gobioidei</taxon>
        <taxon>Gobiidae</taxon>
        <taxon>Gobiinae</taxon>
        <taxon>Knipowitschia</taxon>
    </lineage>
</organism>
<dbReference type="EMBL" id="OZ035823">
    <property type="protein sequence ID" value="CAL1569052.1"/>
    <property type="molecule type" value="Genomic_DNA"/>
</dbReference>
<proteinExistence type="predicted"/>
<dbReference type="Proteomes" id="UP001497482">
    <property type="component" value="Chromosome 1"/>
</dbReference>
<dbReference type="SUPFAM" id="SSF49562">
    <property type="entry name" value="C2 domain (Calcium/lipid-binding domain, CaLB)"/>
    <property type="match status" value="1"/>
</dbReference>
<evidence type="ECO:0000313" key="2">
    <source>
        <dbReference type="EMBL" id="CAL1569052.1"/>
    </source>
</evidence>
<feature type="domain" description="C2" evidence="1">
    <location>
        <begin position="26"/>
        <end position="143"/>
    </location>
</feature>
<sequence>MEDAGVDSSLTAWTINYLSDRPQELTLDEPPQTCWTGLCGFPQLVTQVHVLSAEGLQGQDNNGAVDPYVIISCEGERVRSPVQKDTRCPNFDIKGVFYRKKPKEAIHIEIYNRNMLVDTFLGQVVVFGDPSDRQEQHSLHLRDRGTRQESDLPGTLTVRLCTSTTLTNI</sequence>